<dbReference type="PROSITE" id="PS50004">
    <property type="entry name" value="C2"/>
    <property type="match status" value="1"/>
</dbReference>
<dbReference type="SMART" id="SM00239">
    <property type="entry name" value="C2"/>
    <property type="match status" value="1"/>
</dbReference>
<reference evidence="2" key="1">
    <citation type="submission" date="2022-03" db="EMBL/GenBank/DDBJ databases">
        <title>Draft genome sequence of Aduncisulcus paluster, a free-living microaerophilic Fornicata.</title>
        <authorList>
            <person name="Yuyama I."/>
            <person name="Kume K."/>
            <person name="Tamura T."/>
            <person name="Inagaki Y."/>
            <person name="Hashimoto T."/>
        </authorList>
    </citation>
    <scope>NUCLEOTIDE SEQUENCE</scope>
    <source>
        <strain evidence="2">NY0171</strain>
    </source>
</reference>
<evidence type="ECO:0000259" key="1">
    <source>
        <dbReference type="PROSITE" id="PS50004"/>
    </source>
</evidence>
<dbReference type="SUPFAM" id="SSF49562">
    <property type="entry name" value="C2 domain (Calcium/lipid-binding domain, CaLB)"/>
    <property type="match status" value="1"/>
</dbReference>
<evidence type="ECO:0000313" key="2">
    <source>
        <dbReference type="EMBL" id="GKT18114.1"/>
    </source>
</evidence>
<dbReference type="PANTHER" id="PTHR37412:SF2">
    <property type="entry name" value="C2 DOMAIN-CONTAINING PROTEIN 5"/>
    <property type="match status" value="1"/>
</dbReference>
<sequence length="340" mass="38028">MPCAISIEIGEIRGLPVTNRYNSADAYVVCDLGPDLPQRRSKIVYDSLNPVYNEILQPIICKEEYILSNPLVITVMDKDFVSSDDPVGTAVVDLSILLRSDIWRTKQKIELVKHKKVKKSKVATKRVKFAAKIDSSDVFKPKEYQPEKYDRSSPDEYPDSSVAEDIKSTQLIDEVAIDILSEDLDQSNPESESTSEYVIVPLKPKISGWLPLHASLQGIVGFINLTITLEDRAEEDVLSSLRYFPSSSLPSTSTGRVPSSTILSMPLLPPISPNNVLVISSPYPPLHTHIHSLLDFVEELVVVEDPEFLWGDTFRAATNTNAKREHVLTQAIIELRRQVC</sequence>
<keyword evidence="3" id="KW-1185">Reference proteome</keyword>
<proteinExistence type="predicted"/>
<dbReference type="PANTHER" id="PTHR37412">
    <property type="entry name" value="C2 DOMAIN-CONTAINING PROTEIN 5"/>
    <property type="match status" value="1"/>
</dbReference>
<dbReference type="Proteomes" id="UP001057375">
    <property type="component" value="Unassembled WGS sequence"/>
</dbReference>
<dbReference type="InterPro" id="IPR000008">
    <property type="entry name" value="C2_dom"/>
</dbReference>
<evidence type="ECO:0000313" key="3">
    <source>
        <dbReference type="Proteomes" id="UP001057375"/>
    </source>
</evidence>
<dbReference type="InterPro" id="IPR038983">
    <property type="entry name" value="C2CD5"/>
</dbReference>
<dbReference type="InterPro" id="IPR035892">
    <property type="entry name" value="C2_domain_sf"/>
</dbReference>
<feature type="domain" description="C2" evidence="1">
    <location>
        <begin position="1"/>
        <end position="108"/>
    </location>
</feature>
<dbReference type="Pfam" id="PF00168">
    <property type="entry name" value="C2"/>
    <property type="match status" value="1"/>
</dbReference>
<dbReference type="EMBL" id="BQXS01011913">
    <property type="protein sequence ID" value="GKT18114.1"/>
    <property type="molecule type" value="Genomic_DNA"/>
</dbReference>
<dbReference type="Gene3D" id="2.60.40.150">
    <property type="entry name" value="C2 domain"/>
    <property type="match status" value="1"/>
</dbReference>
<comment type="caution">
    <text evidence="2">The sequence shown here is derived from an EMBL/GenBank/DDBJ whole genome shotgun (WGS) entry which is preliminary data.</text>
</comment>
<protein>
    <submittedName>
        <fullName evidence="2">C2 domain-containing protein 5 like protein</fullName>
    </submittedName>
</protein>
<accession>A0ABQ5JXH8</accession>
<dbReference type="CDD" id="cd00030">
    <property type="entry name" value="C2"/>
    <property type="match status" value="1"/>
</dbReference>
<gene>
    <name evidence="2" type="ORF">ADUPG1_011242</name>
</gene>
<name>A0ABQ5JXH8_9EUKA</name>
<feature type="non-terminal residue" evidence="2">
    <location>
        <position position="340"/>
    </location>
</feature>
<organism evidence="2 3">
    <name type="scientific">Aduncisulcus paluster</name>
    <dbReference type="NCBI Taxonomy" id="2918883"/>
    <lineage>
        <taxon>Eukaryota</taxon>
        <taxon>Metamonada</taxon>
        <taxon>Carpediemonas-like organisms</taxon>
        <taxon>Aduncisulcus</taxon>
    </lineage>
</organism>